<dbReference type="OrthoDB" id="122087at2"/>
<keyword evidence="2" id="KW-1185">Reference proteome</keyword>
<accession>A0A2P7MZQ1</accession>
<dbReference type="Proteomes" id="UP000243002">
    <property type="component" value="Unassembled WGS sequence"/>
</dbReference>
<sequence>MAVRVGIRELRAKLASHLESVTPIEVTRHGRTIGLYVPLPQEAEQDERQRLLEAGRLMQAELERLGLSEEELSADFKAWRQRRHQP</sequence>
<gene>
    <name evidence="1" type="ORF">C7K55_03865</name>
</gene>
<protein>
    <submittedName>
        <fullName evidence="1">Prevent-host-death protein</fullName>
    </submittedName>
</protein>
<comment type="caution">
    <text evidence="1">The sequence shown here is derived from an EMBL/GenBank/DDBJ whole genome shotgun (WGS) entry which is preliminary data.</text>
</comment>
<proteinExistence type="predicted"/>
<reference evidence="1 2" key="1">
    <citation type="journal article" date="2018" name="Environ. Microbiol.">
        <title>Ecological and genomic features of two widespread freshwater picocyanobacteria.</title>
        <authorList>
            <person name="Cabello-Yeves P.J."/>
            <person name="Picazo A."/>
            <person name="Camacho A."/>
            <person name="Callieri C."/>
            <person name="Rosselli R."/>
            <person name="Roda-Garcia J.J."/>
            <person name="Coutinho F.H."/>
            <person name="Rodriguez-Valera F."/>
        </authorList>
    </citation>
    <scope>NUCLEOTIDE SEQUENCE [LARGE SCALE GENOMIC DNA]</scope>
    <source>
        <strain evidence="1 2">Tous</strain>
    </source>
</reference>
<dbReference type="AlphaFoldDB" id="A0A2P7MZQ1"/>
<dbReference type="RefSeq" id="WP_106502188.1">
    <property type="nucleotide sequence ID" value="NZ_PXXO01000003.1"/>
</dbReference>
<evidence type="ECO:0000313" key="1">
    <source>
        <dbReference type="EMBL" id="PSJ06683.1"/>
    </source>
</evidence>
<evidence type="ECO:0000313" key="2">
    <source>
        <dbReference type="Proteomes" id="UP000243002"/>
    </source>
</evidence>
<dbReference type="EMBL" id="PXXO01000003">
    <property type="protein sequence ID" value="PSJ06683.1"/>
    <property type="molecule type" value="Genomic_DNA"/>
</dbReference>
<name>A0A2P7MZQ1_9CYAN</name>
<organism evidence="1 2">
    <name type="scientific">Cyanobium usitatum str. Tous</name>
    <dbReference type="NCBI Taxonomy" id="2116684"/>
    <lineage>
        <taxon>Bacteria</taxon>
        <taxon>Bacillati</taxon>
        <taxon>Cyanobacteriota</taxon>
        <taxon>Cyanophyceae</taxon>
        <taxon>Synechococcales</taxon>
        <taxon>Prochlorococcaceae</taxon>
        <taxon>Cyanobium</taxon>
    </lineage>
</organism>